<sequence length="130" mass="14038">MKYDEFLNKVRELGEYADRDEAEHVAHSVLGTLAPRLPADGVEHLAAQLPEPLTEPLHRGELENAESFGVEEFLDRVAAATGARPMTAEWDASATLTAVAENVSGGELNQLLSQLPSEFATLFGHPELSG</sequence>
<dbReference type="AlphaFoldDB" id="A0A7Z0EJC0"/>
<dbReference type="Proteomes" id="UP000572051">
    <property type="component" value="Unassembled WGS sequence"/>
</dbReference>
<accession>A0A7Z0EJC0</accession>
<keyword evidence="2" id="KW-1185">Reference proteome</keyword>
<comment type="caution">
    <text evidence="1">The sequence shown here is derived from an EMBL/GenBank/DDBJ whole genome shotgun (WGS) entry which is preliminary data.</text>
</comment>
<reference evidence="1 2" key="1">
    <citation type="submission" date="2020-07" db="EMBL/GenBank/DDBJ databases">
        <title>Sequencing the genomes of 1000 actinobacteria strains.</title>
        <authorList>
            <person name="Klenk H.-P."/>
        </authorList>
    </citation>
    <scope>NUCLEOTIDE SEQUENCE [LARGE SCALE GENOMIC DNA]</scope>
    <source>
        <strain evidence="1 2">DSM 44442</strain>
    </source>
</reference>
<proteinExistence type="predicted"/>
<name>A0A7Z0EJC0_9ACTN</name>
<gene>
    <name evidence="1" type="ORF">HNR10_001053</name>
</gene>
<dbReference type="InterPro" id="IPR038282">
    <property type="entry name" value="DUF2267_sf"/>
</dbReference>
<dbReference type="Gene3D" id="1.10.490.110">
    <property type="entry name" value="Uncharacterized conserved protein DUF2267"/>
    <property type="match status" value="1"/>
</dbReference>
<dbReference type="RefSeq" id="WP_179821257.1">
    <property type="nucleotide sequence ID" value="NZ_JACCFS010000001.1"/>
</dbReference>
<dbReference type="EMBL" id="JACCFS010000001">
    <property type="protein sequence ID" value="NYJ33172.1"/>
    <property type="molecule type" value="Genomic_DNA"/>
</dbReference>
<evidence type="ECO:0000313" key="2">
    <source>
        <dbReference type="Proteomes" id="UP000572051"/>
    </source>
</evidence>
<evidence type="ECO:0000313" key="1">
    <source>
        <dbReference type="EMBL" id="NYJ33172.1"/>
    </source>
</evidence>
<dbReference type="InterPro" id="IPR018727">
    <property type="entry name" value="DUF2267"/>
</dbReference>
<dbReference type="Pfam" id="PF10025">
    <property type="entry name" value="DUF2267"/>
    <property type="match status" value="1"/>
</dbReference>
<protein>
    <submittedName>
        <fullName evidence="1">Uncharacterized protein (DUF2267 family)</fullName>
    </submittedName>
</protein>
<organism evidence="1 2">
    <name type="scientific">Nocardiopsis aegyptia</name>
    <dbReference type="NCBI Taxonomy" id="220378"/>
    <lineage>
        <taxon>Bacteria</taxon>
        <taxon>Bacillati</taxon>
        <taxon>Actinomycetota</taxon>
        <taxon>Actinomycetes</taxon>
        <taxon>Streptosporangiales</taxon>
        <taxon>Nocardiopsidaceae</taxon>
        <taxon>Nocardiopsis</taxon>
    </lineage>
</organism>